<evidence type="ECO:0000313" key="7">
    <source>
        <dbReference type="EMBL" id="GAA0449536.1"/>
    </source>
</evidence>
<dbReference type="Pfam" id="PF00196">
    <property type="entry name" value="GerE"/>
    <property type="match status" value="1"/>
</dbReference>
<proteinExistence type="predicted"/>
<evidence type="ECO:0000256" key="2">
    <source>
        <dbReference type="ARBA" id="ARBA00023125"/>
    </source>
</evidence>
<keyword evidence="3" id="KW-0804">Transcription</keyword>
<feature type="modified residue" description="4-aspartylphosphate" evidence="4">
    <location>
        <position position="49"/>
    </location>
</feature>
<dbReference type="Pfam" id="PF00072">
    <property type="entry name" value="Response_reg"/>
    <property type="match status" value="1"/>
</dbReference>
<dbReference type="EMBL" id="BAAABY010000009">
    <property type="protein sequence ID" value="GAA0449536.1"/>
    <property type="molecule type" value="Genomic_DNA"/>
</dbReference>
<accession>A0ABN0ZIY3</accession>
<evidence type="ECO:0000256" key="1">
    <source>
        <dbReference type="ARBA" id="ARBA00023015"/>
    </source>
</evidence>
<dbReference type="InterPro" id="IPR011006">
    <property type="entry name" value="CheY-like_superfamily"/>
</dbReference>
<keyword evidence="4" id="KW-0597">Phosphoprotein</keyword>
<name>A0ABN0ZIY3_9ACTN</name>
<evidence type="ECO:0000259" key="6">
    <source>
        <dbReference type="PROSITE" id="PS50110"/>
    </source>
</evidence>
<dbReference type="PROSITE" id="PS50110">
    <property type="entry name" value="RESPONSE_REGULATORY"/>
    <property type="match status" value="1"/>
</dbReference>
<dbReference type="SUPFAM" id="SSF52172">
    <property type="entry name" value="CheY-like"/>
    <property type="match status" value="1"/>
</dbReference>
<evidence type="ECO:0000256" key="3">
    <source>
        <dbReference type="ARBA" id="ARBA00023163"/>
    </source>
</evidence>
<comment type="caution">
    <text evidence="7">The sequence shown here is derived from an EMBL/GenBank/DDBJ whole genome shotgun (WGS) entry which is preliminary data.</text>
</comment>
<dbReference type="Gene3D" id="3.40.50.2300">
    <property type="match status" value="1"/>
</dbReference>
<reference evidence="7 8" key="1">
    <citation type="journal article" date="2019" name="Int. J. Syst. Evol. Microbiol.">
        <title>The Global Catalogue of Microorganisms (GCM) 10K type strain sequencing project: providing services to taxonomists for standard genome sequencing and annotation.</title>
        <authorList>
            <consortium name="The Broad Institute Genomics Platform"/>
            <consortium name="The Broad Institute Genome Sequencing Center for Infectious Disease"/>
            <person name="Wu L."/>
            <person name="Ma J."/>
        </authorList>
    </citation>
    <scope>NUCLEOTIDE SEQUENCE [LARGE SCALE GENOMIC DNA]</scope>
    <source>
        <strain evidence="7 8">JCM 4805</strain>
    </source>
</reference>
<gene>
    <name evidence="7" type="ORF">GCM10010361_11980</name>
</gene>
<keyword evidence="1" id="KW-0805">Transcription regulation</keyword>
<dbReference type="CDD" id="cd06170">
    <property type="entry name" value="LuxR_C_like"/>
    <property type="match status" value="1"/>
</dbReference>
<feature type="domain" description="Response regulatory" evidence="6">
    <location>
        <begin position="1"/>
        <end position="119"/>
    </location>
</feature>
<evidence type="ECO:0000259" key="5">
    <source>
        <dbReference type="PROSITE" id="PS50043"/>
    </source>
</evidence>
<dbReference type="PRINTS" id="PR00038">
    <property type="entry name" value="HTHLUXR"/>
</dbReference>
<dbReference type="InterPro" id="IPR000792">
    <property type="entry name" value="Tscrpt_reg_LuxR_C"/>
</dbReference>
<dbReference type="SMART" id="SM00421">
    <property type="entry name" value="HTH_LUXR"/>
    <property type="match status" value="1"/>
</dbReference>
<protein>
    <submittedName>
        <fullName evidence="7">Response regulator transcription factor</fullName>
    </submittedName>
</protein>
<dbReference type="RefSeq" id="WP_346093567.1">
    <property type="nucleotide sequence ID" value="NZ_BAAABY010000009.1"/>
</dbReference>
<sequence length="236" mass="25460">MIAEDSALLREGLARLLADEAHEVTAAVGDAEALLTAVAGDPPQVVVVDVRMPPTHTDEGLRAALEIRRRWPGTAVLVLSQYVEGRYATELLGGGSGGVGYLLKDRVMQVEEFLDALERVGRGGTAFDPEVVRRLLARSARTDPLQRLTARERDVLELMAQGCTNVTIAERLHVSRSAVEKHINAIFDKLGLYGTTGYSRRVLAVLRHLSASKGSAACGVPRGPDRLRLDQTSTGT</sequence>
<keyword evidence="8" id="KW-1185">Reference proteome</keyword>
<feature type="domain" description="HTH luxR-type" evidence="5">
    <location>
        <begin position="141"/>
        <end position="206"/>
    </location>
</feature>
<dbReference type="InterPro" id="IPR039420">
    <property type="entry name" value="WalR-like"/>
</dbReference>
<keyword evidence="2" id="KW-0238">DNA-binding</keyword>
<dbReference type="InterPro" id="IPR001789">
    <property type="entry name" value="Sig_transdc_resp-reg_receiver"/>
</dbReference>
<evidence type="ECO:0000256" key="4">
    <source>
        <dbReference type="PROSITE-ProRule" id="PRU00169"/>
    </source>
</evidence>
<dbReference type="PROSITE" id="PS50043">
    <property type="entry name" value="HTH_LUXR_2"/>
    <property type="match status" value="1"/>
</dbReference>
<organism evidence="7 8">
    <name type="scientific">Streptomyces olivaceiscleroticus</name>
    <dbReference type="NCBI Taxonomy" id="68245"/>
    <lineage>
        <taxon>Bacteria</taxon>
        <taxon>Bacillati</taxon>
        <taxon>Actinomycetota</taxon>
        <taxon>Actinomycetes</taxon>
        <taxon>Kitasatosporales</taxon>
        <taxon>Streptomycetaceae</taxon>
        <taxon>Streptomyces</taxon>
    </lineage>
</organism>
<dbReference type="Proteomes" id="UP001500909">
    <property type="component" value="Unassembled WGS sequence"/>
</dbReference>
<dbReference type="PANTHER" id="PTHR43214:SF24">
    <property type="entry name" value="TRANSCRIPTIONAL REGULATORY PROTEIN NARL-RELATED"/>
    <property type="match status" value="1"/>
</dbReference>
<evidence type="ECO:0000313" key="8">
    <source>
        <dbReference type="Proteomes" id="UP001500909"/>
    </source>
</evidence>
<dbReference type="SMART" id="SM00448">
    <property type="entry name" value="REC"/>
    <property type="match status" value="1"/>
</dbReference>
<dbReference type="PANTHER" id="PTHR43214">
    <property type="entry name" value="TWO-COMPONENT RESPONSE REGULATOR"/>
    <property type="match status" value="1"/>
</dbReference>